<proteinExistence type="predicted"/>
<dbReference type="SUPFAM" id="SSF51905">
    <property type="entry name" value="FAD/NAD(P)-binding domain"/>
    <property type="match status" value="1"/>
</dbReference>
<dbReference type="InterPro" id="IPR006076">
    <property type="entry name" value="FAD-dep_OxRdtase"/>
</dbReference>
<evidence type="ECO:0000259" key="3">
    <source>
        <dbReference type="Pfam" id="PF01266"/>
    </source>
</evidence>
<dbReference type="GO" id="GO:0005737">
    <property type="term" value="C:cytoplasm"/>
    <property type="evidence" value="ECO:0007669"/>
    <property type="project" value="TreeGrafter"/>
</dbReference>
<feature type="region of interest" description="Disordered" evidence="2">
    <location>
        <begin position="42"/>
        <end position="66"/>
    </location>
</feature>
<accession>A0A9X2D9Y5</accession>
<dbReference type="Pfam" id="PF01266">
    <property type="entry name" value="DAO"/>
    <property type="match status" value="1"/>
</dbReference>
<dbReference type="SUPFAM" id="SSF54373">
    <property type="entry name" value="FAD-linked reductases, C-terminal domain"/>
    <property type="match status" value="1"/>
</dbReference>
<dbReference type="GO" id="GO:0016491">
    <property type="term" value="F:oxidoreductase activity"/>
    <property type="evidence" value="ECO:0007669"/>
    <property type="project" value="UniProtKB-KW"/>
</dbReference>
<sequence>MSSRVTGPGHRPGRLLVRVRGAGVVGLAVAEELLRRGHRVEAVDPTPGSGASHAAAGMLSPGGEAGPAVRDVVPLGRRSLRRWPALADRLGVGLHRTGTLLVAHDAGDRADLDRHLDLLTDLGEPAERLTTARLRALEPRLARVAGGAWLPEDHSVDPRAVVAALLRRVPVRPVASSATADAEVIATGAVLPQPWAHLVRPVRGEILRLRSEDPPERVVRGLVAGRPVYVVPRADGEVVVGATTEEHAGPPVVTAGGVHALLDDARRLLPGLDRAVLGEALARDRPGSADGLPLVGPAPGAAAQAGPRTVLASGLHRHGVLLAPLVAALVADHVEGRVDPVLGRLLDPGRHEPDSHHQTQTQTQPQTQEVR</sequence>
<keyword evidence="1" id="KW-0560">Oxidoreductase</keyword>
<evidence type="ECO:0000256" key="2">
    <source>
        <dbReference type="SAM" id="MobiDB-lite"/>
    </source>
</evidence>
<comment type="caution">
    <text evidence="4">The sequence shown here is derived from an EMBL/GenBank/DDBJ whole genome shotgun (WGS) entry which is preliminary data.</text>
</comment>
<feature type="domain" description="FAD dependent oxidoreductase" evidence="3">
    <location>
        <begin position="20"/>
        <end position="332"/>
    </location>
</feature>
<dbReference type="Gene3D" id="3.30.9.10">
    <property type="entry name" value="D-Amino Acid Oxidase, subunit A, domain 2"/>
    <property type="match status" value="2"/>
</dbReference>
<reference evidence="4" key="1">
    <citation type="submission" date="2022-05" db="EMBL/GenBank/DDBJ databases">
        <authorList>
            <person name="Tuo L."/>
        </authorList>
    </citation>
    <scope>NUCLEOTIDE SEQUENCE</scope>
    <source>
        <strain evidence="4">BSK12Z-4</strain>
    </source>
</reference>
<evidence type="ECO:0000256" key="1">
    <source>
        <dbReference type="ARBA" id="ARBA00023002"/>
    </source>
</evidence>
<dbReference type="InterPro" id="IPR036188">
    <property type="entry name" value="FAD/NAD-bd_sf"/>
</dbReference>
<organism evidence="4 5">
    <name type="scientific">Nocardioides bruguierae</name>
    <dbReference type="NCBI Taxonomy" id="2945102"/>
    <lineage>
        <taxon>Bacteria</taxon>
        <taxon>Bacillati</taxon>
        <taxon>Actinomycetota</taxon>
        <taxon>Actinomycetes</taxon>
        <taxon>Propionibacteriales</taxon>
        <taxon>Nocardioidaceae</taxon>
        <taxon>Nocardioides</taxon>
    </lineage>
</organism>
<feature type="compositionally biased region" description="Basic and acidic residues" evidence="2">
    <location>
        <begin position="347"/>
        <end position="357"/>
    </location>
</feature>
<feature type="region of interest" description="Disordered" evidence="2">
    <location>
        <begin position="343"/>
        <end position="371"/>
    </location>
</feature>
<feature type="compositionally biased region" description="Low complexity" evidence="2">
    <location>
        <begin position="358"/>
        <end position="371"/>
    </location>
</feature>
<dbReference type="AlphaFoldDB" id="A0A9X2D9Y5"/>
<dbReference type="PANTHER" id="PTHR13847:SF289">
    <property type="entry name" value="GLYCINE OXIDASE"/>
    <property type="match status" value="1"/>
</dbReference>
<evidence type="ECO:0000313" key="5">
    <source>
        <dbReference type="Proteomes" id="UP001139485"/>
    </source>
</evidence>
<dbReference type="PANTHER" id="PTHR13847">
    <property type="entry name" value="SARCOSINE DEHYDROGENASE-RELATED"/>
    <property type="match status" value="1"/>
</dbReference>
<gene>
    <name evidence="4" type="ORF">M8330_17130</name>
</gene>
<dbReference type="Gene3D" id="3.50.50.60">
    <property type="entry name" value="FAD/NAD(P)-binding domain"/>
    <property type="match status" value="2"/>
</dbReference>
<dbReference type="RefSeq" id="WP_250828315.1">
    <property type="nucleotide sequence ID" value="NZ_JAMOIL010000027.1"/>
</dbReference>
<dbReference type="Proteomes" id="UP001139485">
    <property type="component" value="Unassembled WGS sequence"/>
</dbReference>
<evidence type="ECO:0000313" key="4">
    <source>
        <dbReference type="EMBL" id="MCM0622017.1"/>
    </source>
</evidence>
<protein>
    <submittedName>
        <fullName evidence="4">FAD-dependent oxidoreductase</fullName>
    </submittedName>
</protein>
<keyword evidence="5" id="KW-1185">Reference proteome</keyword>
<dbReference type="EMBL" id="JAMOIL010000027">
    <property type="protein sequence ID" value="MCM0622017.1"/>
    <property type="molecule type" value="Genomic_DNA"/>
</dbReference>
<name>A0A9X2D9Y5_9ACTN</name>